<sequence>MKQHGMPFRRGRGAIRFLPARRMRTNQEDEDSAIGLAGDGLFTHLFQCLLYQRPLQIQSLAKQPIDNSSCHWNQP</sequence>
<reference evidence="1" key="1">
    <citation type="submission" date="2019-02" db="EMBL/GenBank/DDBJ databases">
        <authorList>
            <person name="Gruber-Vodicka R. H."/>
            <person name="Seah K. B. B."/>
        </authorList>
    </citation>
    <scope>NUCLEOTIDE SEQUENCE</scope>
    <source>
        <strain evidence="1">BECK_BZ131</strain>
    </source>
</reference>
<dbReference type="AlphaFoldDB" id="A0A450TTU4"/>
<evidence type="ECO:0000313" key="1">
    <source>
        <dbReference type="EMBL" id="VFJ72156.1"/>
    </source>
</evidence>
<organism evidence="1">
    <name type="scientific">Candidatus Kentrum sp. FW</name>
    <dbReference type="NCBI Taxonomy" id="2126338"/>
    <lineage>
        <taxon>Bacteria</taxon>
        <taxon>Pseudomonadati</taxon>
        <taxon>Pseudomonadota</taxon>
        <taxon>Gammaproteobacteria</taxon>
        <taxon>Candidatus Kentrum</taxon>
    </lineage>
</organism>
<protein>
    <submittedName>
        <fullName evidence="1">Uncharacterized protein</fullName>
    </submittedName>
</protein>
<name>A0A450TTU4_9GAMM</name>
<dbReference type="EMBL" id="CAADFE010000032">
    <property type="protein sequence ID" value="VFJ72156.1"/>
    <property type="molecule type" value="Genomic_DNA"/>
</dbReference>
<gene>
    <name evidence="1" type="ORF">BECKFW1821C_GA0114237_103224</name>
</gene>
<accession>A0A450TTU4</accession>
<proteinExistence type="predicted"/>